<dbReference type="PANTHER" id="PTHR12589">
    <property type="entry name" value="PYRUVOYL TETRAHYDROBIOPTERIN SYNTHASE"/>
    <property type="match status" value="1"/>
</dbReference>
<dbReference type="SUPFAM" id="SSF55620">
    <property type="entry name" value="Tetrahydrobiopterin biosynthesis enzymes-like"/>
    <property type="match status" value="1"/>
</dbReference>
<evidence type="ECO:0000256" key="4">
    <source>
        <dbReference type="ARBA" id="ARBA00013100"/>
    </source>
</evidence>
<organism evidence="11">
    <name type="scientific">Enterobius vermicularis</name>
    <name type="common">Human pinworm</name>
    <dbReference type="NCBI Taxonomy" id="51028"/>
    <lineage>
        <taxon>Eukaryota</taxon>
        <taxon>Metazoa</taxon>
        <taxon>Ecdysozoa</taxon>
        <taxon>Nematoda</taxon>
        <taxon>Chromadorea</taxon>
        <taxon>Rhabditida</taxon>
        <taxon>Spirurina</taxon>
        <taxon>Oxyuridomorpha</taxon>
        <taxon>Oxyuroidea</taxon>
        <taxon>Oxyuridae</taxon>
        <taxon>Enterobius</taxon>
    </lineage>
</organism>
<evidence type="ECO:0000313" key="11">
    <source>
        <dbReference type="WBParaSite" id="EVEC_0001242701-mRNA-1"/>
    </source>
</evidence>
<reference evidence="11" key="1">
    <citation type="submission" date="2017-02" db="UniProtKB">
        <authorList>
            <consortium name="WormBaseParasite"/>
        </authorList>
    </citation>
    <scope>IDENTIFICATION</scope>
</reference>
<dbReference type="InterPro" id="IPR038418">
    <property type="entry name" value="6-PTP_synth/QueD_sf"/>
</dbReference>
<dbReference type="GO" id="GO:0005739">
    <property type="term" value="C:mitochondrion"/>
    <property type="evidence" value="ECO:0007669"/>
    <property type="project" value="TreeGrafter"/>
</dbReference>
<dbReference type="STRING" id="51028.A0A0N4VN81"/>
<dbReference type="GO" id="GO:0003874">
    <property type="term" value="F:6-pyruvoyltetrahydropterin synthase activity"/>
    <property type="evidence" value="ECO:0007669"/>
    <property type="project" value="UniProtKB-EC"/>
</dbReference>
<comment type="similarity">
    <text evidence="3">Belongs to the PTPS family.</text>
</comment>
<dbReference type="Pfam" id="PF01242">
    <property type="entry name" value="PTPS"/>
    <property type="match status" value="1"/>
</dbReference>
<proteinExistence type="inferred from homology"/>
<keyword evidence="10" id="KW-1185">Reference proteome</keyword>
<dbReference type="OrthoDB" id="14045at2759"/>
<evidence type="ECO:0000256" key="6">
    <source>
        <dbReference type="ARBA" id="ARBA00022833"/>
    </source>
</evidence>
<dbReference type="GO" id="GO:0046872">
    <property type="term" value="F:metal ion binding"/>
    <property type="evidence" value="ECO:0007669"/>
    <property type="project" value="UniProtKB-KW"/>
</dbReference>
<dbReference type="EMBL" id="UXUI01012416">
    <property type="protein sequence ID" value="VDD96877.1"/>
    <property type="molecule type" value="Genomic_DNA"/>
</dbReference>
<keyword evidence="8" id="KW-0456">Lyase</keyword>
<sequence length="138" mass="15984">MVGFVEITRVEEFSAAHRLHSKFLSEEENQKLYGKCNGATCHGHNYKLKVTIRNVPDSETGMAYNLCKLKTEIGVILEQLDHKNLTYDVEYFKDHVSTTENLAIYVWNELKKIMSFPELLWKVCIKETSKNSFAYFGP</sequence>
<comment type="pathway">
    <text evidence="2">Cofactor biosynthesis; tetrahydrobiopterin biosynthesis; tetrahydrobiopterin from 7,8-dihydroneopterin triphosphate: step 1/3.</text>
</comment>
<dbReference type="Proteomes" id="UP000274131">
    <property type="component" value="Unassembled WGS sequence"/>
</dbReference>
<evidence type="ECO:0000313" key="9">
    <source>
        <dbReference type="EMBL" id="VDD96877.1"/>
    </source>
</evidence>
<dbReference type="EC" id="4.2.3.12" evidence="4"/>
<dbReference type="PANTHER" id="PTHR12589:SF7">
    <property type="entry name" value="6-PYRUVOYL TETRAHYDROBIOPTERIN SYNTHASE"/>
    <property type="match status" value="1"/>
</dbReference>
<keyword evidence="5" id="KW-0479">Metal-binding</keyword>
<evidence type="ECO:0000313" key="10">
    <source>
        <dbReference type="Proteomes" id="UP000274131"/>
    </source>
</evidence>
<dbReference type="InterPro" id="IPR007115">
    <property type="entry name" value="6-PTP_synth/QueD"/>
</dbReference>
<keyword evidence="7" id="KW-0783">Tetrahydrobiopterin biosynthesis</keyword>
<accession>A0A0N4VN81</accession>
<name>A0A0N4VN81_ENTVE</name>
<evidence type="ECO:0000256" key="3">
    <source>
        <dbReference type="ARBA" id="ARBA00009164"/>
    </source>
</evidence>
<evidence type="ECO:0000256" key="1">
    <source>
        <dbReference type="ARBA" id="ARBA00001947"/>
    </source>
</evidence>
<evidence type="ECO:0000256" key="7">
    <source>
        <dbReference type="ARBA" id="ARBA00023007"/>
    </source>
</evidence>
<comment type="cofactor">
    <cofactor evidence="1">
        <name>Zn(2+)</name>
        <dbReference type="ChEBI" id="CHEBI:29105"/>
    </cofactor>
</comment>
<dbReference type="UniPathway" id="UPA00849">
    <property type="reaction ID" value="UER00819"/>
</dbReference>
<keyword evidence="6" id="KW-0862">Zinc</keyword>
<protein>
    <recommendedName>
        <fullName evidence="4">6-pyruvoyltetrahydropterin synthase</fullName>
        <ecNumber evidence="4">4.2.3.12</ecNumber>
    </recommendedName>
</protein>
<dbReference type="WBParaSite" id="EVEC_0001242701-mRNA-1">
    <property type="protein sequence ID" value="EVEC_0001242701-mRNA-1"/>
    <property type="gene ID" value="EVEC_0001242701"/>
</dbReference>
<reference evidence="9 10" key="2">
    <citation type="submission" date="2018-10" db="EMBL/GenBank/DDBJ databases">
        <authorList>
            <consortium name="Pathogen Informatics"/>
        </authorList>
    </citation>
    <scope>NUCLEOTIDE SEQUENCE [LARGE SCALE GENOMIC DNA]</scope>
</reference>
<dbReference type="FunFam" id="3.30.479.10:FF:000003">
    <property type="entry name" value="6-pyruvoyl tetrahydrobiopterin synthase"/>
    <property type="match status" value="1"/>
</dbReference>
<dbReference type="GO" id="GO:0006729">
    <property type="term" value="P:tetrahydrobiopterin biosynthetic process"/>
    <property type="evidence" value="ECO:0007669"/>
    <property type="project" value="UniProtKB-UniPathway"/>
</dbReference>
<evidence type="ECO:0000256" key="8">
    <source>
        <dbReference type="ARBA" id="ARBA00023239"/>
    </source>
</evidence>
<evidence type="ECO:0000256" key="2">
    <source>
        <dbReference type="ARBA" id="ARBA00005126"/>
    </source>
</evidence>
<dbReference type="AlphaFoldDB" id="A0A0N4VN81"/>
<evidence type="ECO:0000256" key="5">
    <source>
        <dbReference type="ARBA" id="ARBA00022723"/>
    </source>
</evidence>
<gene>
    <name evidence="9" type="ORF">EVEC_LOCUS11628</name>
</gene>
<dbReference type="Gene3D" id="3.30.479.10">
    <property type="entry name" value="6-pyruvoyl tetrahydropterin synthase/QueD"/>
    <property type="match status" value="1"/>
</dbReference>